<accession>A0A0E9MSI3</accession>
<evidence type="ECO:0000313" key="2">
    <source>
        <dbReference type="EMBL" id="GAO40529.1"/>
    </source>
</evidence>
<comment type="caution">
    <text evidence="2">The sequence shown here is derived from an EMBL/GenBank/DDBJ whole genome shotgun (WGS) entry which is preliminary data.</text>
</comment>
<feature type="region of interest" description="Disordered" evidence="1">
    <location>
        <begin position="54"/>
        <end position="83"/>
    </location>
</feature>
<proteinExistence type="predicted"/>
<evidence type="ECO:0000256" key="1">
    <source>
        <dbReference type="SAM" id="MobiDB-lite"/>
    </source>
</evidence>
<dbReference type="PROSITE" id="PS51257">
    <property type="entry name" value="PROKAR_LIPOPROTEIN"/>
    <property type="match status" value="1"/>
</dbReference>
<sequence length="83" mass="8496">MFCSVPRVVRTLRPSEAGIGEQSKAPVNAAFFAACAREGIGKIRRPAPKVPQPAAVECSGGSGFDPALRGEGATAGQNIGDEL</sequence>
<gene>
    <name evidence="2" type="ORF">SCH01S_48_01910</name>
</gene>
<evidence type="ECO:0000313" key="3">
    <source>
        <dbReference type="Proteomes" id="UP000033202"/>
    </source>
</evidence>
<dbReference type="AlphaFoldDB" id="A0A0E9MSI3"/>
<name>A0A0E9MSI3_9SPHN</name>
<keyword evidence="3" id="KW-1185">Reference proteome</keyword>
<dbReference type="Proteomes" id="UP000033202">
    <property type="component" value="Unassembled WGS sequence"/>
</dbReference>
<protein>
    <submittedName>
        <fullName evidence="2">Uncharacterized protein</fullName>
    </submittedName>
</protein>
<dbReference type="STRING" id="1219043.SCH01S_48_01910"/>
<dbReference type="EMBL" id="BBWU01000048">
    <property type="protein sequence ID" value="GAO40529.1"/>
    <property type="molecule type" value="Genomic_DNA"/>
</dbReference>
<organism evidence="2 3">
    <name type="scientific">Sphingomonas changbaiensis NBRC 104936</name>
    <dbReference type="NCBI Taxonomy" id="1219043"/>
    <lineage>
        <taxon>Bacteria</taxon>
        <taxon>Pseudomonadati</taxon>
        <taxon>Pseudomonadota</taxon>
        <taxon>Alphaproteobacteria</taxon>
        <taxon>Sphingomonadales</taxon>
        <taxon>Sphingomonadaceae</taxon>
        <taxon>Sphingomonas</taxon>
    </lineage>
</organism>
<reference evidence="2 3" key="1">
    <citation type="submission" date="2015-04" db="EMBL/GenBank/DDBJ databases">
        <title>Whole genome shotgun sequence of Sphingomonas changbaiensis NBRC 104936.</title>
        <authorList>
            <person name="Katano-Makiyama Y."/>
            <person name="Hosoyama A."/>
            <person name="Hashimoto M."/>
            <person name="Noguchi M."/>
            <person name="Tsuchikane K."/>
            <person name="Ohji S."/>
            <person name="Yamazoe A."/>
            <person name="Ichikawa N."/>
            <person name="Kimura A."/>
            <person name="Fujita N."/>
        </authorList>
    </citation>
    <scope>NUCLEOTIDE SEQUENCE [LARGE SCALE GENOMIC DNA]</scope>
    <source>
        <strain evidence="2 3">NBRC 104936</strain>
    </source>
</reference>